<feature type="transmembrane region" description="Helical" evidence="8">
    <location>
        <begin position="311"/>
        <end position="341"/>
    </location>
</feature>
<feature type="domain" description="ABC transmembrane type-1" evidence="10">
    <location>
        <begin position="191"/>
        <end position="462"/>
    </location>
</feature>
<evidence type="ECO:0000259" key="10">
    <source>
        <dbReference type="PROSITE" id="PS50929"/>
    </source>
</evidence>
<evidence type="ECO:0000259" key="11">
    <source>
        <dbReference type="PROSITE" id="PS50990"/>
    </source>
</evidence>
<dbReference type="SMART" id="SM00382">
    <property type="entry name" value="AAA"/>
    <property type="match status" value="1"/>
</dbReference>
<evidence type="ECO:0000313" key="13">
    <source>
        <dbReference type="Proteomes" id="UP001597308"/>
    </source>
</evidence>
<dbReference type="SUPFAM" id="SSF52540">
    <property type="entry name" value="P-loop containing nucleoside triphosphate hydrolases"/>
    <property type="match status" value="1"/>
</dbReference>
<dbReference type="SUPFAM" id="SSF90123">
    <property type="entry name" value="ABC transporter transmembrane region"/>
    <property type="match status" value="1"/>
</dbReference>
<dbReference type="PROSITE" id="PS50929">
    <property type="entry name" value="ABC_TM1F"/>
    <property type="match status" value="1"/>
</dbReference>
<evidence type="ECO:0000256" key="3">
    <source>
        <dbReference type="ARBA" id="ARBA00022692"/>
    </source>
</evidence>
<proteinExistence type="inferred from homology"/>
<comment type="caution">
    <text evidence="12">The sequence shown here is derived from an EMBL/GenBank/DDBJ whole genome shotgun (WGS) entry which is preliminary data.</text>
</comment>
<dbReference type="PROSITE" id="PS00211">
    <property type="entry name" value="ABC_TRANSPORTER_1"/>
    <property type="match status" value="1"/>
</dbReference>
<dbReference type="InterPro" id="IPR005074">
    <property type="entry name" value="Peptidase_C39"/>
</dbReference>
<accession>A0ABW4K8A5</accession>
<keyword evidence="4" id="KW-0547">Nucleotide-binding</keyword>
<feature type="transmembrane region" description="Helical" evidence="8">
    <location>
        <begin position="187"/>
        <end position="212"/>
    </location>
</feature>
<keyword evidence="3 8" id="KW-0812">Transmembrane</keyword>
<keyword evidence="13" id="KW-1185">Reference proteome</keyword>
<keyword evidence="6 8" id="KW-1133">Transmembrane helix</keyword>
<keyword evidence="5" id="KW-0067">ATP-binding</keyword>
<dbReference type="PROSITE" id="PS50893">
    <property type="entry name" value="ABC_TRANSPORTER_2"/>
    <property type="match status" value="1"/>
</dbReference>
<dbReference type="Proteomes" id="UP001597308">
    <property type="component" value="Unassembled WGS sequence"/>
</dbReference>
<protein>
    <submittedName>
        <fullName evidence="12">Peptidase domain-containing ABC transporter</fullName>
    </submittedName>
</protein>
<feature type="domain" description="Peptidase C39" evidence="11">
    <location>
        <begin position="38"/>
        <end position="157"/>
    </location>
</feature>
<dbReference type="CDD" id="cd18567">
    <property type="entry name" value="ABC_6TM_CvaB_RaxB_like"/>
    <property type="match status" value="1"/>
</dbReference>
<sequence length="721" mass="77611">MSVTAQDDAGRDAAGPARALLGRLSFGFGRPRTPAVLQTEAAECGLACLAMVAGFHGRLVDLATLRRRFSTSLGGLTLKQMVAIAGRMDLAARALRVEMSALPQLSTPCVLHWGFNHFVVLESVGARTARICDPAIGRRTLPLEEVSKSFTGVALELTPTQDFAPADERQTIRLLDLFRNVAGLPKAVLQLLALSIAFEIFTLALPFGTQIVIDQAIVAGDTDLATLVALGLGLLVLLQTVIWAARSWGIMALSAALNVQWASGLFSHLVRLPLDYFEKRHVGDVTSRFRSLETVQDTLSTTSVLSVVDGVMAIGLVVMMALFGGWLAVVAVVTTLLYVALRIAAYGPYRQASEETIVQAARENTHFLETLRGATTVKLFGLEERRTATWLNLLVDRFNAKLHTQKLDVLFGAATKLLFGLDRVLILYLGAVAVIDRSITLGMLIAFLSYKDQFSTRIESLVAAGFKMRMLNLQAERLADIALSPREATGQGSIAPVQGGAPPTRIDMRGVGFAYGGGEQPIVRDFDLAIAPGECVALLGPSGCGKTTLLKMLAGLLPPTAGAIEIDGSPLNEGSLASYRERIGCVLQDDRLFAGSIAENIACFDPAVDMRWVRQCAAAAGIDNDVMRMAMGYETLVGDMGSTLSGGQKQRIFIARALYRRPSLFLLDEPTNHLDERAIDVVLDALKRLPMTRVVVTHNSRVASIADRQILMSLPQGAKTG</sequence>
<dbReference type="PANTHER" id="PTHR24221">
    <property type="entry name" value="ATP-BINDING CASSETTE SUB-FAMILY B"/>
    <property type="match status" value="1"/>
</dbReference>
<dbReference type="PROSITE" id="PS50990">
    <property type="entry name" value="PEPTIDASE_C39"/>
    <property type="match status" value="1"/>
</dbReference>
<dbReference type="Pfam" id="PF00005">
    <property type="entry name" value="ABC_tran"/>
    <property type="match status" value="1"/>
</dbReference>
<dbReference type="InterPro" id="IPR039421">
    <property type="entry name" value="Type_1_exporter"/>
</dbReference>
<dbReference type="InterPro" id="IPR036640">
    <property type="entry name" value="ABC1_TM_sf"/>
</dbReference>
<dbReference type="Gene3D" id="3.40.50.300">
    <property type="entry name" value="P-loop containing nucleotide triphosphate hydrolases"/>
    <property type="match status" value="1"/>
</dbReference>
<gene>
    <name evidence="12" type="ORF">ACFSCV_13510</name>
</gene>
<evidence type="ECO:0000313" key="12">
    <source>
        <dbReference type="EMBL" id="MFD1704017.1"/>
    </source>
</evidence>
<evidence type="ECO:0000256" key="1">
    <source>
        <dbReference type="ARBA" id="ARBA00004651"/>
    </source>
</evidence>
<evidence type="ECO:0000256" key="8">
    <source>
        <dbReference type="SAM" id="Phobius"/>
    </source>
</evidence>
<name>A0ABW4K8A5_9HYPH</name>
<reference evidence="13" key="1">
    <citation type="journal article" date="2019" name="Int. J. Syst. Evol. Microbiol.">
        <title>The Global Catalogue of Microorganisms (GCM) 10K type strain sequencing project: providing services to taxonomists for standard genome sequencing and annotation.</title>
        <authorList>
            <consortium name="The Broad Institute Genomics Platform"/>
            <consortium name="The Broad Institute Genome Sequencing Center for Infectious Disease"/>
            <person name="Wu L."/>
            <person name="Ma J."/>
        </authorList>
    </citation>
    <scope>NUCLEOTIDE SEQUENCE [LARGE SCALE GENOMIC DNA]</scope>
    <source>
        <strain evidence="13">KCTC 23707</strain>
    </source>
</reference>
<dbReference type="InterPro" id="IPR033838">
    <property type="entry name" value="CvaB_peptidase"/>
</dbReference>
<keyword evidence="7 8" id="KW-0472">Membrane</keyword>
<evidence type="ECO:0000256" key="4">
    <source>
        <dbReference type="ARBA" id="ARBA00022741"/>
    </source>
</evidence>
<organism evidence="12 13">
    <name type="scientific">Methylopila henanensis</name>
    <dbReference type="NCBI Taxonomy" id="873516"/>
    <lineage>
        <taxon>Bacteria</taxon>
        <taxon>Pseudomonadati</taxon>
        <taxon>Pseudomonadota</taxon>
        <taxon>Alphaproteobacteria</taxon>
        <taxon>Hyphomicrobiales</taxon>
        <taxon>Methylopilaceae</taxon>
        <taxon>Methylopila</taxon>
    </lineage>
</organism>
<dbReference type="InterPro" id="IPR017871">
    <property type="entry name" value="ABC_transporter-like_CS"/>
</dbReference>
<evidence type="ECO:0000256" key="2">
    <source>
        <dbReference type="ARBA" id="ARBA00005417"/>
    </source>
</evidence>
<evidence type="ECO:0000256" key="7">
    <source>
        <dbReference type="ARBA" id="ARBA00023136"/>
    </source>
</evidence>
<feature type="domain" description="ABC transporter" evidence="9">
    <location>
        <begin position="506"/>
        <end position="721"/>
    </location>
</feature>
<dbReference type="Gene3D" id="1.20.1560.10">
    <property type="entry name" value="ABC transporter type 1, transmembrane domain"/>
    <property type="match status" value="1"/>
</dbReference>
<evidence type="ECO:0000256" key="6">
    <source>
        <dbReference type="ARBA" id="ARBA00022989"/>
    </source>
</evidence>
<dbReference type="PANTHER" id="PTHR24221:SF606">
    <property type="entry name" value="COLICIN V SECRETION-PROCESSING ATP-BINDING PROTEIN"/>
    <property type="match status" value="1"/>
</dbReference>
<feature type="transmembrane region" description="Helical" evidence="8">
    <location>
        <begin position="425"/>
        <end position="450"/>
    </location>
</feature>
<comment type="similarity">
    <text evidence="2">Belongs to the ABC transporter superfamily.</text>
</comment>
<dbReference type="CDD" id="cd02419">
    <property type="entry name" value="Peptidase_C39C"/>
    <property type="match status" value="1"/>
</dbReference>
<dbReference type="Pfam" id="PF03412">
    <property type="entry name" value="Peptidase_C39"/>
    <property type="match status" value="1"/>
</dbReference>
<evidence type="ECO:0000259" key="9">
    <source>
        <dbReference type="PROSITE" id="PS50893"/>
    </source>
</evidence>
<dbReference type="Gene3D" id="3.90.70.10">
    <property type="entry name" value="Cysteine proteinases"/>
    <property type="match status" value="1"/>
</dbReference>
<feature type="transmembrane region" description="Helical" evidence="8">
    <location>
        <begin position="224"/>
        <end position="243"/>
    </location>
</feature>
<dbReference type="EMBL" id="JBHUER010000010">
    <property type="protein sequence ID" value="MFD1704017.1"/>
    <property type="molecule type" value="Genomic_DNA"/>
</dbReference>
<dbReference type="Pfam" id="PF00664">
    <property type="entry name" value="ABC_membrane"/>
    <property type="match status" value="1"/>
</dbReference>
<dbReference type="InterPro" id="IPR011527">
    <property type="entry name" value="ABC1_TM_dom"/>
</dbReference>
<dbReference type="InterPro" id="IPR027417">
    <property type="entry name" value="P-loop_NTPase"/>
</dbReference>
<feature type="transmembrane region" description="Helical" evidence="8">
    <location>
        <begin position="250"/>
        <end position="270"/>
    </location>
</feature>
<evidence type="ECO:0000256" key="5">
    <source>
        <dbReference type="ARBA" id="ARBA00022840"/>
    </source>
</evidence>
<dbReference type="InterPro" id="IPR003439">
    <property type="entry name" value="ABC_transporter-like_ATP-bd"/>
</dbReference>
<dbReference type="InterPro" id="IPR003593">
    <property type="entry name" value="AAA+_ATPase"/>
</dbReference>
<dbReference type="RefSeq" id="WP_378800102.1">
    <property type="nucleotide sequence ID" value="NZ_JBHUER010000010.1"/>
</dbReference>
<comment type="subcellular location">
    <subcellularLocation>
        <location evidence="1">Cell membrane</location>
        <topology evidence="1">Multi-pass membrane protein</topology>
    </subcellularLocation>
</comment>